<name>A0A1Q3ER20_LENED</name>
<evidence type="ECO:0000313" key="1">
    <source>
        <dbReference type="EMBL" id="GAW09647.1"/>
    </source>
</evidence>
<reference evidence="1 2" key="1">
    <citation type="submission" date="2016-08" db="EMBL/GenBank/DDBJ databases">
        <authorList>
            <consortium name="Lentinula edodes genome sequencing consortium"/>
            <person name="Sakamoto Y."/>
            <person name="Nakade K."/>
            <person name="Sato S."/>
            <person name="Yoshida Y."/>
            <person name="Miyazaki K."/>
            <person name="Natsume S."/>
            <person name="Konno N."/>
        </authorList>
    </citation>
    <scope>NUCLEOTIDE SEQUENCE [LARGE SCALE GENOMIC DNA]</scope>
    <source>
        <strain evidence="1 2">NBRC 111202</strain>
    </source>
</reference>
<organism evidence="1 2">
    <name type="scientific">Lentinula edodes</name>
    <name type="common">Shiitake mushroom</name>
    <name type="synonym">Lentinus edodes</name>
    <dbReference type="NCBI Taxonomy" id="5353"/>
    <lineage>
        <taxon>Eukaryota</taxon>
        <taxon>Fungi</taxon>
        <taxon>Dikarya</taxon>
        <taxon>Basidiomycota</taxon>
        <taxon>Agaricomycotina</taxon>
        <taxon>Agaricomycetes</taxon>
        <taxon>Agaricomycetidae</taxon>
        <taxon>Agaricales</taxon>
        <taxon>Marasmiineae</taxon>
        <taxon>Omphalotaceae</taxon>
        <taxon>Lentinula</taxon>
    </lineage>
</organism>
<evidence type="ECO:0000313" key="2">
    <source>
        <dbReference type="Proteomes" id="UP000188533"/>
    </source>
</evidence>
<reference evidence="1 2" key="2">
    <citation type="submission" date="2017-02" db="EMBL/GenBank/DDBJ databases">
        <title>A genome survey and senescence transcriptome analysis in Lentinula edodes.</title>
        <authorList>
            <person name="Sakamoto Y."/>
            <person name="Nakade K."/>
            <person name="Sato S."/>
            <person name="Yoshida Y."/>
            <person name="Miyazaki K."/>
            <person name="Natsume S."/>
            <person name="Konno N."/>
        </authorList>
    </citation>
    <scope>NUCLEOTIDE SEQUENCE [LARGE SCALE GENOMIC DNA]</scope>
    <source>
        <strain evidence="1 2">NBRC 111202</strain>
    </source>
</reference>
<comment type="caution">
    <text evidence="1">The sequence shown here is derived from an EMBL/GenBank/DDBJ whole genome shotgun (WGS) entry which is preliminary data.</text>
</comment>
<proteinExistence type="predicted"/>
<dbReference type="Proteomes" id="UP000188533">
    <property type="component" value="Unassembled WGS sequence"/>
</dbReference>
<protein>
    <submittedName>
        <fullName evidence="1">Uncharacterized protein</fullName>
    </submittedName>
</protein>
<sequence>MLQHLDPNEHGVTRELDDADHTLLALQADIDDSDIAPLLASSLLIDGDTSFGSTITVSGSEKDLIPDFSFMHLTSVPLGGYRANSAYATSRADRKILHECHLALCEVKGAPSRHFSEPRKSKMRAELFEDAQTDLAMYANLYFVAEGGMRRDKLLLWACVGAFWTWTLVSREEVPAWDWVTGSFASGASPDQEINYLITHYFQPDQIHEREGNDGDDVMSEEGD</sequence>
<gene>
    <name evidence="1" type="ORF">LENED_011817</name>
</gene>
<dbReference type="AlphaFoldDB" id="A0A1Q3ER20"/>
<accession>A0A1Q3ER20</accession>
<keyword evidence="2" id="KW-1185">Reference proteome</keyword>
<dbReference type="EMBL" id="BDGU01001173">
    <property type="protein sequence ID" value="GAW09647.1"/>
    <property type="molecule type" value="Genomic_DNA"/>
</dbReference>